<protein>
    <submittedName>
        <fullName evidence="2">Uncharacterized protein</fullName>
    </submittedName>
</protein>
<proteinExistence type="predicted"/>
<accession>A0A813JTT4</accession>
<dbReference type="AlphaFoldDB" id="A0A813JTT4"/>
<dbReference type="EMBL" id="CAJNNW010026470">
    <property type="protein sequence ID" value="CAE8685649.1"/>
    <property type="molecule type" value="Genomic_DNA"/>
</dbReference>
<organism evidence="2 3">
    <name type="scientific">Polarella glacialis</name>
    <name type="common">Dinoflagellate</name>
    <dbReference type="NCBI Taxonomy" id="89957"/>
    <lineage>
        <taxon>Eukaryota</taxon>
        <taxon>Sar</taxon>
        <taxon>Alveolata</taxon>
        <taxon>Dinophyceae</taxon>
        <taxon>Suessiales</taxon>
        <taxon>Suessiaceae</taxon>
        <taxon>Polarella</taxon>
    </lineage>
</organism>
<evidence type="ECO:0000313" key="3">
    <source>
        <dbReference type="Proteomes" id="UP000626109"/>
    </source>
</evidence>
<dbReference type="Proteomes" id="UP000626109">
    <property type="component" value="Unassembled WGS sequence"/>
</dbReference>
<gene>
    <name evidence="2" type="ORF">PGLA2088_LOCUS24574</name>
</gene>
<reference evidence="2" key="1">
    <citation type="submission" date="2021-02" db="EMBL/GenBank/DDBJ databases">
        <authorList>
            <person name="Dougan E. K."/>
            <person name="Rhodes N."/>
            <person name="Thang M."/>
            <person name="Chan C."/>
        </authorList>
    </citation>
    <scope>NUCLEOTIDE SEQUENCE</scope>
</reference>
<feature type="compositionally biased region" description="Basic and acidic residues" evidence="1">
    <location>
        <begin position="35"/>
        <end position="48"/>
    </location>
</feature>
<comment type="caution">
    <text evidence="2">The sequence shown here is derived from an EMBL/GenBank/DDBJ whole genome shotgun (WGS) entry which is preliminary data.</text>
</comment>
<evidence type="ECO:0000256" key="1">
    <source>
        <dbReference type="SAM" id="MobiDB-lite"/>
    </source>
</evidence>
<evidence type="ECO:0000313" key="2">
    <source>
        <dbReference type="EMBL" id="CAE8685649.1"/>
    </source>
</evidence>
<sequence>MPKLLARMSLHLFSPFFPNTKTSCCCRQAVHNKNDDNNKNNKHDNDSNKKKKKKKTNNNDIAEAWWPALRTGGVLAGHDYILVHQWFYVFKTWCFSFVLLCFHVLEHGCWCAKDYIHPGVVQAAHEFAVKMDLELTVAHAMFWIVKP</sequence>
<name>A0A813JTT4_POLGL</name>
<feature type="region of interest" description="Disordered" evidence="1">
    <location>
        <begin position="35"/>
        <end position="56"/>
    </location>
</feature>